<dbReference type="InterPro" id="IPR041891">
    <property type="entry name" value="Alpha_CA_prokaryot-like"/>
</dbReference>
<feature type="domain" description="Alpha-carbonic anhydrase" evidence="9">
    <location>
        <begin position="112"/>
        <end position="366"/>
    </location>
</feature>
<organism evidence="10">
    <name type="scientific">Alexandrium monilatum</name>
    <dbReference type="NCBI Taxonomy" id="311494"/>
    <lineage>
        <taxon>Eukaryota</taxon>
        <taxon>Sar</taxon>
        <taxon>Alveolata</taxon>
        <taxon>Dinophyceae</taxon>
        <taxon>Gonyaulacales</taxon>
        <taxon>Pyrocystaceae</taxon>
        <taxon>Alexandrium</taxon>
    </lineage>
</organism>
<proteinExistence type="inferred from homology"/>
<dbReference type="PANTHER" id="PTHR18952">
    <property type="entry name" value="CARBONIC ANHYDRASE"/>
    <property type="match status" value="1"/>
</dbReference>
<evidence type="ECO:0000256" key="6">
    <source>
        <dbReference type="ARBA" id="ARBA00048348"/>
    </source>
</evidence>
<evidence type="ECO:0000256" key="1">
    <source>
        <dbReference type="ARBA" id="ARBA00010718"/>
    </source>
</evidence>
<evidence type="ECO:0000256" key="5">
    <source>
        <dbReference type="ARBA" id="ARBA00023239"/>
    </source>
</evidence>
<reference evidence="10" key="1">
    <citation type="submission" date="2021-01" db="EMBL/GenBank/DDBJ databases">
        <authorList>
            <person name="Corre E."/>
            <person name="Pelletier E."/>
            <person name="Niang G."/>
            <person name="Scheremetjew M."/>
            <person name="Finn R."/>
            <person name="Kale V."/>
            <person name="Holt S."/>
            <person name="Cochrane G."/>
            <person name="Meng A."/>
            <person name="Brown T."/>
            <person name="Cohen L."/>
        </authorList>
    </citation>
    <scope>NUCLEOTIDE SEQUENCE</scope>
    <source>
        <strain evidence="10">CCMP3105</strain>
    </source>
</reference>
<dbReference type="InterPro" id="IPR036398">
    <property type="entry name" value="CA_dom_sf"/>
</dbReference>
<protein>
    <recommendedName>
        <fullName evidence="2">carbonic anhydrase</fullName>
        <ecNumber evidence="2">4.2.1.1</ecNumber>
    </recommendedName>
</protein>
<dbReference type="AlphaFoldDB" id="A0A7S4QAF5"/>
<dbReference type="PROSITE" id="PS51144">
    <property type="entry name" value="ALPHA_CA_2"/>
    <property type="match status" value="1"/>
</dbReference>
<keyword evidence="5" id="KW-0456">Lyase</keyword>
<evidence type="ECO:0000313" key="10">
    <source>
        <dbReference type="EMBL" id="CAE4577375.1"/>
    </source>
</evidence>
<evidence type="ECO:0000256" key="8">
    <source>
        <dbReference type="SAM" id="SignalP"/>
    </source>
</evidence>
<dbReference type="EMBL" id="HBNR01025244">
    <property type="protein sequence ID" value="CAE4577375.1"/>
    <property type="molecule type" value="Transcribed_RNA"/>
</dbReference>
<comment type="similarity">
    <text evidence="1">Belongs to the alpha-carbonic anhydrase family.</text>
</comment>
<dbReference type="EC" id="4.2.1.1" evidence="2"/>
<keyword evidence="4" id="KW-0862">Zinc</keyword>
<dbReference type="GO" id="GO:0008270">
    <property type="term" value="F:zinc ion binding"/>
    <property type="evidence" value="ECO:0007669"/>
    <property type="project" value="InterPro"/>
</dbReference>
<evidence type="ECO:0000259" key="9">
    <source>
        <dbReference type="PROSITE" id="PS51144"/>
    </source>
</evidence>
<feature type="chain" id="PRO_5030775426" description="carbonic anhydrase" evidence="8">
    <location>
        <begin position="21"/>
        <end position="435"/>
    </location>
</feature>
<evidence type="ECO:0000256" key="4">
    <source>
        <dbReference type="ARBA" id="ARBA00022833"/>
    </source>
</evidence>
<feature type="region of interest" description="Disordered" evidence="7">
    <location>
        <begin position="386"/>
        <end position="435"/>
    </location>
</feature>
<accession>A0A7S4QAF5</accession>
<keyword evidence="8" id="KW-0732">Signal</keyword>
<feature type="region of interest" description="Disordered" evidence="7">
    <location>
        <begin position="51"/>
        <end position="72"/>
    </location>
</feature>
<gene>
    <name evidence="10" type="ORF">AMON00008_LOCUS16995</name>
</gene>
<feature type="compositionally biased region" description="Polar residues" evidence="7">
    <location>
        <begin position="408"/>
        <end position="417"/>
    </location>
</feature>
<evidence type="ECO:0000256" key="3">
    <source>
        <dbReference type="ARBA" id="ARBA00022723"/>
    </source>
</evidence>
<dbReference type="InterPro" id="IPR023561">
    <property type="entry name" value="Carbonic_anhydrase_a-class"/>
</dbReference>
<comment type="catalytic activity">
    <reaction evidence="6">
        <text>hydrogencarbonate + H(+) = CO2 + H2O</text>
        <dbReference type="Rhea" id="RHEA:10748"/>
        <dbReference type="ChEBI" id="CHEBI:15377"/>
        <dbReference type="ChEBI" id="CHEBI:15378"/>
        <dbReference type="ChEBI" id="CHEBI:16526"/>
        <dbReference type="ChEBI" id="CHEBI:17544"/>
        <dbReference type="EC" id="4.2.1.1"/>
    </reaction>
</comment>
<dbReference type="GO" id="GO:0004089">
    <property type="term" value="F:carbonate dehydratase activity"/>
    <property type="evidence" value="ECO:0007669"/>
    <property type="project" value="UniProtKB-EC"/>
</dbReference>
<feature type="signal peptide" evidence="8">
    <location>
        <begin position="1"/>
        <end position="20"/>
    </location>
</feature>
<dbReference type="SUPFAM" id="SSF51069">
    <property type="entry name" value="Carbonic anhydrase"/>
    <property type="match status" value="1"/>
</dbReference>
<sequence length="435" mass="47159">MARTQDPLALAVVLIHGVCCSRVSLRQVHKAPSTGFGDLVECQVAYDRLEDQCSRSPPQTAERGSGGRSGGLVHDAEGGIIVNAAAPNEPPAYKRIPYRPPETMTGRPNEVSGWDYRLHGEDWEHLGKCGGPNQSPVDLPRYVDVQGQTKSLLWFDYYVDPDLKPSKVAHLMNDGHGLRYDVQLNGVDLGLVKIGGREYTASEYVFHAPSEHSLDGAIFPLELQIYHSPQEGEGGVAVAIFFREGPSNAFLAALRDSMRGVAPTWNATQGSSFGSILGRFPAAFDLEAVLPRGDAAAERSFYNYMGSSTQPPCTPGINWWVLSVPLTATREEIRVIRRALYASPSMRHGNARSAMPLGSRSVSAALVGFQNALKPSAVRTWSDLDEAKNPRGYSSQDIPWGPHWQAERSPSTSSASPWQAAAPGPAPVSEDAVEE</sequence>
<dbReference type="SMART" id="SM01057">
    <property type="entry name" value="Carb_anhydrase"/>
    <property type="match status" value="1"/>
</dbReference>
<keyword evidence="3" id="KW-0479">Metal-binding</keyword>
<dbReference type="Gene3D" id="3.10.200.10">
    <property type="entry name" value="Alpha carbonic anhydrase"/>
    <property type="match status" value="1"/>
</dbReference>
<dbReference type="CDD" id="cd03124">
    <property type="entry name" value="alpha_CA_prokaryotic_like"/>
    <property type="match status" value="1"/>
</dbReference>
<dbReference type="Pfam" id="PF00194">
    <property type="entry name" value="Carb_anhydrase"/>
    <property type="match status" value="1"/>
</dbReference>
<evidence type="ECO:0000256" key="7">
    <source>
        <dbReference type="SAM" id="MobiDB-lite"/>
    </source>
</evidence>
<dbReference type="PANTHER" id="PTHR18952:SF265">
    <property type="entry name" value="CARBONIC ANHYDRASE"/>
    <property type="match status" value="1"/>
</dbReference>
<dbReference type="InterPro" id="IPR001148">
    <property type="entry name" value="CA_dom"/>
</dbReference>
<name>A0A7S4QAF5_9DINO</name>
<evidence type="ECO:0000256" key="2">
    <source>
        <dbReference type="ARBA" id="ARBA00012925"/>
    </source>
</evidence>